<proteinExistence type="predicted"/>
<feature type="transmembrane region" description="Helical" evidence="1">
    <location>
        <begin position="82"/>
        <end position="100"/>
    </location>
</feature>
<reference evidence="2" key="1">
    <citation type="submission" date="2018-06" db="EMBL/GenBank/DDBJ databases">
        <authorList>
            <person name="Zhirakovskaya E."/>
        </authorList>
    </citation>
    <scope>NUCLEOTIDE SEQUENCE</scope>
</reference>
<feature type="transmembrane region" description="Helical" evidence="1">
    <location>
        <begin position="128"/>
        <end position="149"/>
    </location>
</feature>
<keyword evidence="1" id="KW-1133">Transmembrane helix</keyword>
<feature type="transmembrane region" description="Helical" evidence="1">
    <location>
        <begin position="46"/>
        <end position="70"/>
    </location>
</feature>
<feature type="transmembrane region" description="Helical" evidence="1">
    <location>
        <begin position="6"/>
        <end position="25"/>
    </location>
</feature>
<keyword evidence="1" id="KW-0472">Membrane</keyword>
<organism evidence="2">
    <name type="scientific">hydrothermal vent metagenome</name>
    <dbReference type="NCBI Taxonomy" id="652676"/>
    <lineage>
        <taxon>unclassified sequences</taxon>
        <taxon>metagenomes</taxon>
        <taxon>ecological metagenomes</taxon>
    </lineage>
</organism>
<accession>A0A3B0YYR7</accession>
<gene>
    <name evidence="2" type="ORF">MNBD_GAMMA12-481</name>
</gene>
<keyword evidence="1" id="KW-0812">Transmembrane</keyword>
<sequence length="192" mass="21733">MLLKAMVVYVHILAMIGGFTAMIVTETIIWRRFKEFSFDDFRNIKFLSNVVVIALVLLWLTGIALIILGYLEDPNYITNQKIWAKVSIVLVMTLNGIYIARRIMPKIEGLQSSPTLVSTQIESAMFRLSFSVSLGGWMLAAFLGVARFLNHSYPILSILNLYIMVIGFIFVASYIFGSAGFLRPQRVINNRV</sequence>
<name>A0A3B0YYR7_9ZZZZ</name>
<protein>
    <submittedName>
        <fullName evidence="2">Uncharacterized protein</fullName>
    </submittedName>
</protein>
<feature type="transmembrane region" description="Helical" evidence="1">
    <location>
        <begin position="161"/>
        <end position="182"/>
    </location>
</feature>
<dbReference type="EMBL" id="UOFL01000171">
    <property type="protein sequence ID" value="VAW79349.1"/>
    <property type="molecule type" value="Genomic_DNA"/>
</dbReference>
<evidence type="ECO:0000313" key="2">
    <source>
        <dbReference type="EMBL" id="VAW79349.1"/>
    </source>
</evidence>
<dbReference type="AlphaFoldDB" id="A0A3B0YYR7"/>
<evidence type="ECO:0000256" key="1">
    <source>
        <dbReference type="SAM" id="Phobius"/>
    </source>
</evidence>